<dbReference type="GeneID" id="106817736"/>
<evidence type="ECO:0000256" key="3">
    <source>
        <dbReference type="ARBA" id="ARBA00022989"/>
    </source>
</evidence>
<gene>
    <name evidence="12" type="primary">LOC106817736</name>
</gene>
<evidence type="ECO:0000256" key="4">
    <source>
        <dbReference type="ARBA" id="ARBA00023040"/>
    </source>
</evidence>
<keyword evidence="7 8" id="KW-0807">Transducer</keyword>
<dbReference type="Pfam" id="PF00001">
    <property type="entry name" value="7tm_1"/>
    <property type="match status" value="1"/>
</dbReference>
<keyword evidence="3 9" id="KW-1133">Transmembrane helix</keyword>
<keyword evidence="2 8" id="KW-0812">Transmembrane</keyword>
<dbReference type="PANTHER" id="PTHR24238:SF57">
    <property type="entry name" value="G-PROTEIN COUPLED RECEPTOR 83"/>
    <property type="match status" value="1"/>
</dbReference>
<keyword evidence="5 9" id="KW-0472">Membrane</keyword>
<evidence type="ECO:0000256" key="5">
    <source>
        <dbReference type="ARBA" id="ARBA00023136"/>
    </source>
</evidence>
<comment type="subcellular location">
    <subcellularLocation>
        <location evidence="1">Membrane</location>
        <topology evidence="1">Multi-pass membrane protein</topology>
    </subcellularLocation>
</comment>
<dbReference type="PROSITE" id="PS00237">
    <property type="entry name" value="G_PROTEIN_RECEP_F1_1"/>
    <property type="match status" value="1"/>
</dbReference>
<evidence type="ECO:0000256" key="7">
    <source>
        <dbReference type="ARBA" id="ARBA00023224"/>
    </source>
</evidence>
<evidence type="ECO:0000256" key="6">
    <source>
        <dbReference type="ARBA" id="ARBA00023170"/>
    </source>
</evidence>
<accession>A0ABM1F0D9</accession>
<evidence type="ECO:0000259" key="10">
    <source>
        <dbReference type="PROSITE" id="PS50262"/>
    </source>
</evidence>
<evidence type="ECO:0000256" key="2">
    <source>
        <dbReference type="ARBA" id="ARBA00022692"/>
    </source>
</evidence>
<keyword evidence="4 8" id="KW-0297">G-protein coupled receptor</keyword>
<feature type="domain" description="G-protein coupled receptors family 1 profile" evidence="10">
    <location>
        <begin position="53"/>
        <end position="148"/>
    </location>
</feature>
<keyword evidence="11" id="KW-1185">Reference proteome</keyword>
<sequence>MEPVGLETWNNGSFNYNEFANLTFNDTFAWMSRGAQACLTLLYSLTVIASVFGNVSVIIVFSCGKLCRSTLAIFLINLALSDIVMAAFCMPFTFSKMMLHAWIYPSAFCPIVLFLQTVSVSSSIYTLLAIGVDRFLAIKWPLHSRFTR</sequence>
<name>A0ABM1F0D9_PRICU</name>
<proteinExistence type="inferred from homology"/>
<evidence type="ECO:0000313" key="12">
    <source>
        <dbReference type="RefSeq" id="XP_014677910.1"/>
    </source>
</evidence>
<dbReference type="PRINTS" id="PR00237">
    <property type="entry name" value="GPCRRHODOPSN"/>
</dbReference>
<evidence type="ECO:0000256" key="9">
    <source>
        <dbReference type="SAM" id="Phobius"/>
    </source>
</evidence>
<reference evidence="12" key="1">
    <citation type="submission" date="2025-08" db="UniProtKB">
        <authorList>
            <consortium name="RefSeq"/>
        </authorList>
    </citation>
    <scope>IDENTIFICATION</scope>
</reference>
<keyword evidence="6 8" id="KW-0675">Receptor</keyword>
<evidence type="ECO:0000256" key="1">
    <source>
        <dbReference type="ARBA" id="ARBA00004141"/>
    </source>
</evidence>
<evidence type="ECO:0000256" key="8">
    <source>
        <dbReference type="RuleBase" id="RU000688"/>
    </source>
</evidence>
<dbReference type="PANTHER" id="PTHR24238">
    <property type="entry name" value="G-PROTEIN COUPLED RECEPTOR"/>
    <property type="match status" value="1"/>
</dbReference>
<feature type="transmembrane region" description="Helical" evidence="9">
    <location>
        <begin position="41"/>
        <end position="61"/>
    </location>
</feature>
<dbReference type="SUPFAM" id="SSF81321">
    <property type="entry name" value="Family A G protein-coupled receptor-like"/>
    <property type="match status" value="1"/>
</dbReference>
<dbReference type="PROSITE" id="PS50262">
    <property type="entry name" value="G_PROTEIN_RECEP_F1_2"/>
    <property type="match status" value="1"/>
</dbReference>
<protein>
    <submittedName>
        <fullName evidence="12">Galanin receptor type 2-like</fullName>
    </submittedName>
</protein>
<dbReference type="Gene3D" id="1.20.1070.10">
    <property type="entry name" value="Rhodopsin 7-helix transmembrane proteins"/>
    <property type="match status" value="1"/>
</dbReference>
<dbReference type="RefSeq" id="XP_014677910.1">
    <property type="nucleotide sequence ID" value="XM_014822424.1"/>
</dbReference>
<comment type="similarity">
    <text evidence="8">Belongs to the G-protein coupled receptor 1 family.</text>
</comment>
<dbReference type="InterPro" id="IPR017452">
    <property type="entry name" value="GPCR_Rhodpsn_7TM"/>
</dbReference>
<feature type="transmembrane region" description="Helical" evidence="9">
    <location>
        <begin position="73"/>
        <end position="94"/>
    </location>
</feature>
<organism evidence="11 12">
    <name type="scientific">Priapulus caudatus</name>
    <name type="common">Priapulid worm</name>
    <dbReference type="NCBI Taxonomy" id="37621"/>
    <lineage>
        <taxon>Eukaryota</taxon>
        <taxon>Metazoa</taxon>
        <taxon>Ecdysozoa</taxon>
        <taxon>Scalidophora</taxon>
        <taxon>Priapulida</taxon>
        <taxon>Priapulimorpha</taxon>
        <taxon>Priapulimorphida</taxon>
        <taxon>Priapulidae</taxon>
        <taxon>Priapulus</taxon>
    </lineage>
</organism>
<dbReference type="Proteomes" id="UP000695022">
    <property type="component" value="Unplaced"/>
</dbReference>
<dbReference type="InterPro" id="IPR000276">
    <property type="entry name" value="GPCR_Rhodpsn"/>
</dbReference>
<evidence type="ECO:0000313" key="11">
    <source>
        <dbReference type="Proteomes" id="UP000695022"/>
    </source>
</evidence>